<dbReference type="PRINTS" id="PR00792">
    <property type="entry name" value="PEPSIN"/>
</dbReference>
<dbReference type="OrthoDB" id="771136at2759"/>
<sequence>MSQKLSIFIYMGLRIPQGLTPVSPKPMVLDRGNPQHVAGYFNCMDSLLTPLYHSDHACKHKYQTVEDQPLPHVNGIPFNCQSIGFLYLLSFYSSPPITEIMHTLVAIGCLYYIITAATASTIRLPITRQTPNSYSNLTKRSTEASSPYKSLLYNDDGTEYLISISVGTPPQDFKVALDTGSSDLWIPSVDCSEQSCPHDRFDPKNSSSFQVTDQPFSITYGIGHVKGVYGKDTVRVAGVQIEEQQFGLATNSSDIIMATNPNSDQHVPTANGILGLGFPSLTNAANGGGTTYNPFVFSLVEQGHIDQPVFSIQMGAMSDKGWAGEIVLGGVHPDYKDELHYVPLLAANKQEYTYWMVPGQGVRLSHPNGETLQHFPQTPPKGFIIDTGTTLTYMDKDLAEQIVSSAAGDHAVLMDQTTGTYIVDCSMYNTDQRIELEFAKENGPVRLIVPIRDLVIPLNADHPQRATQCMFGIAPWIKAHANNKTLERNGLQMMLIGDSILRSTYLVFDMEKRQIGFAPVKQRKDTFVIGPTTHRMAVEASQGIVNDPMSNIVNCIFVVSAIMFWM</sequence>
<dbReference type="PANTHER" id="PTHR47966">
    <property type="entry name" value="BETA-SITE APP-CLEAVING ENZYME, ISOFORM A-RELATED"/>
    <property type="match status" value="1"/>
</dbReference>
<dbReference type="InterPro" id="IPR001969">
    <property type="entry name" value="Aspartic_peptidase_AS"/>
</dbReference>
<keyword evidence="3" id="KW-0732">Signal</keyword>
<name>A0A163JNE9_ABSGL</name>
<feature type="active site" evidence="8">
    <location>
        <position position="178"/>
    </location>
</feature>
<dbReference type="STRING" id="4829.A0A163JNE9"/>
<proteinExistence type="inferred from homology"/>
<evidence type="ECO:0000256" key="3">
    <source>
        <dbReference type="ARBA" id="ARBA00022729"/>
    </source>
</evidence>
<dbReference type="CDD" id="cd05471">
    <property type="entry name" value="pepsin_like"/>
    <property type="match status" value="1"/>
</dbReference>
<evidence type="ECO:0000313" key="11">
    <source>
        <dbReference type="EMBL" id="SAM02151.1"/>
    </source>
</evidence>
<accession>A0A163JNE9</accession>
<dbReference type="PROSITE" id="PS51767">
    <property type="entry name" value="PEPTIDASE_A1"/>
    <property type="match status" value="1"/>
</dbReference>
<dbReference type="AlphaFoldDB" id="A0A163JNE9"/>
<dbReference type="InterPro" id="IPR021109">
    <property type="entry name" value="Peptidase_aspartic_dom_sf"/>
</dbReference>
<protein>
    <recommendedName>
        <fullName evidence="10">Peptidase A1 domain-containing protein</fullName>
    </recommendedName>
</protein>
<evidence type="ECO:0000256" key="5">
    <source>
        <dbReference type="ARBA" id="ARBA00022801"/>
    </source>
</evidence>
<dbReference type="PANTHER" id="PTHR47966:SF65">
    <property type="entry name" value="ASPARTIC-TYPE ENDOPEPTIDASE"/>
    <property type="match status" value="1"/>
</dbReference>
<keyword evidence="5 9" id="KW-0378">Hydrolase</keyword>
<dbReference type="GO" id="GO:0004190">
    <property type="term" value="F:aspartic-type endopeptidase activity"/>
    <property type="evidence" value="ECO:0007669"/>
    <property type="project" value="UniProtKB-KW"/>
</dbReference>
<dbReference type="OMA" id="SCRANGQ"/>
<feature type="domain" description="Peptidase A1" evidence="10">
    <location>
        <begin position="160"/>
        <end position="518"/>
    </location>
</feature>
<evidence type="ECO:0000259" key="10">
    <source>
        <dbReference type="PROSITE" id="PS51767"/>
    </source>
</evidence>
<dbReference type="GO" id="GO:0006508">
    <property type="term" value="P:proteolysis"/>
    <property type="evidence" value="ECO:0007669"/>
    <property type="project" value="UniProtKB-KW"/>
</dbReference>
<dbReference type="InterPro" id="IPR033121">
    <property type="entry name" value="PEPTIDASE_A1"/>
</dbReference>
<evidence type="ECO:0000313" key="12">
    <source>
        <dbReference type="Proteomes" id="UP000078561"/>
    </source>
</evidence>
<keyword evidence="12" id="KW-1185">Reference proteome</keyword>
<dbReference type="FunCoup" id="A0A163JNE9">
    <property type="interactions" value="64"/>
</dbReference>
<gene>
    <name evidence="11" type="primary">ABSGL_07914.1 scaffold 9181</name>
</gene>
<keyword evidence="7" id="KW-1015">Disulfide bond</keyword>
<evidence type="ECO:0000256" key="4">
    <source>
        <dbReference type="ARBA" id="ARBA00022750"/>
    </source>
</evidence>
<evidence type="ECO:0000256" key="7">
    <source>
        <dbReference type="ARBA" id="ARBA00023157"/>
    </source>
</evidence>
<dbReference type="PROSITE" id="PS00141">
    <property type="entry name" value="ASP_PROTEASE"/>
    <property type="match status" value="2"/>
</dbReference>
<dbReference type="EMBL" id="LT553674">
    <property type="protein sequence ID" value="SAM02151.1"/>
    <property type="molecule type" value="Genomic_DNA"/>
</dbReference>
<organism evidence="11">
    <name type="scientific">Absidia glauca</name>
    <name type="common">Pin mould</name>
    <dbReference type="NCBI Taxonomy" id="4829"/>
    <lineage>
        <taxon>Eukaryota</taxon>
        <taxon>Fungi</taxon>
        <taxon>Fungi incertae sedis</taxon>
        <taxon>Mucoromycota</taxon>
        <taxon>Mucoromycotina</taxon>
        <taxon>Mucoromycetes</taxon>
        <taxon>Mucorales</taxon>
        <taxon>Cunninghamellaceae</taxon>
        <taxon>Absidia</taxon>
    </lineage>
</organism>
<reference evidence="11" key="1">
    <citation type="submission" date="2016-04" db="EMBL/GenBank/DDBJ databases">
        <authorList>
            <person name="Evans L.H."/>
            <person name="Alamgir A."/>
            <person name="Owens N."/>
            <person name="Weber N.D."/>
            <person name="Virtaneva K."/>
            <person name="Barbian K."/>
            <person name="Babar A."/>
            <person name="Rosenke K."/>
        </authorList>
    </citation>
    <scope>NUCLEOTIDE SEQUENCE [LARGE SCALE GENOMIC DNA]</scope>
    <source>
        <strain evidence="11">CBS 101.48</strain>
    </source>
</reference>
<dbReference type="Gene3D" id="2.40.70.10">
    <property type="entry name" value="Acid Proteases"/>
    <property type="match status" value="2"/>
</dbReference>
<dbReference type="Pfam" id="PF00026">
    <property type="entry name" value="Asp"/>
    <property type="match status" value="1"/>
</dbReference>
<keyword evidence="4 9" id="KW-0064">Aspartyl protease</keyword>
<dbReference type="InParanoid" id="A0A163JNE9"/>
<feature type="active site" evidence="8">
    <location>
        <position position="386"/>
    </location>
</feature>
<dbReference type="Proteomes" id="UP000078561">
    <property type="component" value="Unassembled WGS sequence"/>
</dbReference>
<evidence type="ECO:0000256" key="6">
    <source>
        <dbReference type="ARBA" id="ARBA00023145"/>
    </source>
</evidence>
<dbReference type="InterPro" id="IPR034164">
    <property type="entry name" value="Pepsin-like_dom"/>
</dbReference>
<keyword evidence="2 9" id="KW-0645">Protease</keyword>
<evidence type="ECO:0000256" key="2">
    <source>
        <dbReference type="ARBA" id="ARBA00022670"/>
    </source>
</evidence>
<keyword evidence="6" id="KW-0865">Zymogen</keyword>
<dbReference type="FunFam" id="2.40.70.10:FF:000008">
    <property type="entry name" value="Cathepsin D"/>
    <property type="match status" value="1"/>
</dbReference>
<dbReference type="InterPro" id="IPR001461">
    <property type="entry name" value="Aspartic_peptidase_A1"/>
</dbReference>
<evidence type="ECO:0000256" key="9">
    <source>
        <dbReference type="RuleBase" id="RU000454"/>
    </source>
</evidence>
<dbReference type="SUPFAM" id="SSF50630">
    <property type="entry name" value="Acid proteases"/>
    <property type="match status" value="1"/>
</dbReference>
<comment type="similarity">
    <text evidence="1 9">Belongs to the peptidase A1 family.</text>
</comment>
<evidence type="ECO:0000256" key="8">
    <source>
        <dbReference type="PIRSR" id="PIRSR601461-1"/>
    </source>
</evidence>
<evidence type="ECO:0000256" key="1">
    <source>
        <dbReference type="ARBA" id="ARBA00007447"/>
    </source>
</evidence>